<dbReference type="Proteomes" id="UP000033067">
    <property type="component" value="Chromosome"/>
</dbReference>
<evidence type="ECO:0000313" key="2">
    <source>
        <dbReference type="Proteomes" id="UP000033067"/>
    </source>
</evidence>
<proteinExistence type="predicted"/>
<gene>
    <name evidence="1" type="ORF">WQ53_15995</name>
</gene>
<keyword evidence="2" id="KW-1185">Reference proteome</keyword>
<dbReference type="PATRIC" id="fig|314722.6.peg.3464"/>
<accession>A0A0E3UPR4</accession>
<dbReference type="KEGG" id="psuw:WQ53_15995"/>
<organism evidence="1 2">
    <name type="scientific">Pseudoxanthomonas suwonensis</name>
    <dbReference type="NCBI Taxonomy" id="314722"/>
    <lineage>
        <taxon>Bacteria</taxon>
        <taxon>Pseudomonadati</taxon>
        <taxon>Pseudomonadota</taxon>
        <taxon>Gammaproteobacteria</taxon>
        <taxon>Lysobacterales</taxon>
        <taxon>Lysobacteraceae</taxon>
        <taxon>Pseudoxanthomonas</taxon>
    </lineage>
</organism>
<name>A0A0E3UPR4_9GAMM</name>
<dbReference type="EMBL" id="CP011144">
    <property type="protein sequence ID" value="AKC88045.1"/>
    <property type="molecule type" value="Genomic_DNA"/>
</dbReference>
<dbReference type="Pfam" id="PF18143">
    <property type="entry name" value="HAD_SAK_2"/>
    <property type="match status" value="1"/>
</dbReference>
<evidence type="ECO:0000313" key="1">
    <source>
        <dbReference type="EMBL" id="AKC88045.1"/>
    </source>
</evidence>
<protein>
    <submittedName>
        <fullName evidence="1">Uncharacterized protein</fullName>
    </submittedName>
</protein>
<dbReference type="RefSeq" id="WP_052633703.1">
    <property type="nucleotide sequence ID" value="NZ_CP011144.1"/>
</dbReference>
<dbReference type="AlphaFoldDB" id="A0A0E3UPR4"/>
<sequence>MIVFLDFDGVLHPSWELDESGRHRAYAGPFFVHAPALAELLRPYLAGIEVVISSTWGRKRNLDTLRGLLPPELAARVTDAVHHRLPPLEDIHRGHDLASRWAEIAFYREHVRPDIRDRWLAIDDDDLGWPDGERHHLAHCVRDLGSAEARAAVTRGMIGWFTPGKFAPPPVMIGVQADRLERFIAHDPLGRPGRCTYEARSADQLIAHLRRDGVDPARVEIVSEGPHAPSTLEANVVLVELAAWKQLSELAN</sequence>
<reference evidence="1 2" key="1">
    <citation type="journal article" date="2015" name="Genome Announc.">
        <title>Complete Genome Sequence of Pseudoxanthomonas suwonensis Strain J1, a Cellulose-Degrading Bacterium Isolated from Leaf- and Wood-Enriched Soil.</title>
        <authorList>
            <person name="Hou L."/>
            <person name="Jiang J."/>
            <person name="Xu Z."/>
            <person name="Zhou Y."/>
            <person name="Leung F.C."/>
        </authorList>
    </citation>
    <scope>NUCLEOTIDE SEQUENCE [LARGE SCALE GENOMIC DNA]</scope>
    <source>
        <strain evidence="1 2">J1</strain>
    </source>
</reference>
<dbReference type="OrthoDB" id="8773450at2"/>